<feature type="transmembrane region" description="Helical" evidence="2">
    <location>
        <begin position="12"/>
        <end position="32"/>
    </location>
</feature>
<protein>
    <submittedName>
        <fullName evidence="3">Uncharacterized protein</fullName>
    </submittedName>
</protein>
<dbReference type="InParanoid" id="K1WRG5"/>
<sequence>MPVLAESYPHAAIGAAYLLLAFAVLSLGSLIWRRYTTIARGATSSRTPTTQTSVFSEEKESGIPQIGDQERVLPSLFSSSSSSSYGYPQSSRPPSSLPSLPVIATQDLGVRTQVPDYESPTWPPLVSATESFEAAARGMVDWPKRRSYTETTLEDVEVQGEVVVMAGGWRRHTNVFGGGVCVACKESDRRMR</sequence>
<proteinExistence type="predicted"/>
<dbReference type="Proteomes" id="UP000006753">
    <property type="component" value="Unassembled WGS sequence"/>
</dbReference>
<organism evidence="3 4">
    <name type="scientific">Marssonina brunnea f. sp. multigermtubi (strain MB_m1)</name>
    <name type="common">Marssonina leaf spot fungus</name>
    <dbReference type="NCBI Taxonomy" id="1072389"/>
    <lineage>
        <taxon>Eukaryota</taxon>
        <taxon>Fungi</taxon>
        <taxon>Dikarya</taxon>
        <taxon>Ascomycota</taxon>
        <taxon>Pezizomycotina</taxon>
        <taxon>Leotiomycetes</taxon>
        <taxon>Helotiales</taxon>
        <taxon>Drepanopezizaceae</taxon>
        <taxon>Drepanopeziza</taxon>
    </lineage>
</organism>
<evidence type="ECO:0000256" key="2">
    <source>
        <dbReference type="SAM" id="Phobius"/>
    </source>
</evidence>
<feature type="region of interest" description="Disordered" evidence="1">
    <location>
        <begin position="42"/>
        <end position="64"/>
    </location>
</feature>
<keyword evidence="2" id="KW-0472">Membrane</keyword>
<dbReference type="EMBL" id="JH921430">
    <property type="protein sequence ID" value="EKD20235.1"/>
    <property type="molecule type" value="Genomic_DNA"/>
</dbReference>
<feature type="compositionally biased region" description="Polar residues" evidence="1">
    <location>
        <begin position="42"/>
        <end position="55"/>
    </location>
</feature>
<keyword evidence="4" id="KW-1185">Reference proteome</keyword>
<accession>K1WRG5</accession>
<name>K1WRG5_MARBU</name>
<dbReference type="OrthoDB" id="3440059at2759"/>
<evidence type="ECO:0000256" key="1">
    <source>
        <dbReference type="SAM" id="MobiDB-lite"/>
    </source>
</evidence>
<keyword evidence="2" id="KW-0812">Transmembrane</keyword>
<dbReference type="AlphaFoldDB" id="K1WRG5"/>
<reference evidence="3 4" key="1">
    <citation type="journal article" date="2012" name="BMC Genomics">
        <title>Sequencing the genome of Marssonina brunnea reveals fungus-poplar co-evolution.</title>
        <authorList>
            <person name="Zhu S."/>
            <person name="Cao Y.-Z."/>
            <person name="Jiang C."/>
            <person name="Tan B.-Y."/>
            <person name="Wang Z."/>
            <person name="Feng S."/>
            <person name="Zhang L."/>
            <person name="Su X.-H."/>
            <person name="Brejova B."/>
            <person name="Vinar T."/>
            <person name="Xu M."/>
            <person name="Wang M.-X."/>
            <person name="Zhang S.-G."/>
            <person name="Huang M.-R."/>
            <person name="Wu R."/>
            <person name="Zhou Y."/>
        </authorList>
    </citation>
    <scope>NUCLEOTIDE SEQUENCE [LARGE SCALE GENOMIC DNA]</scope>
    <source>
        <strain evidence="3 4">MB_m1</strain>
    </source>
</reference>
<dbReference type="KEGG" id="mbe:MBM_02187"/>
<gene>
    <name evidence="3" type="ORF">MBM_02187</name>
</gene>
<evidence type="ECO:0000313" key="3">
    <source>
        <dbReference type="EMBL" id="EKD20235.1"/>
    </source>
</evidence>
<keyword evidence="2" id="KW-1133">Transmembrane helix</keyword>
<evidence type="ECO:0000313" key="4">
    <source>
        <dbReference type="Proteomes" id="UP000006753"/>
    </source>
</evidence>
<dbReference type="HOGENOM" id="CLU_1415468_0_0_1"/>